<keyword evidence="3" id="KW-1185">Reference proteome</keyword>
<dbReference type="GO" id="GO:0051783">
    <property type="term" value="P:regulation of nuclear division"/>
    <property type="evidence" value="ECO:0007669"/>
    <property type="project" value="InterPro"/>
</dbReference>
<evidence type="ECO:0000313" key="3">
    <source>
        <dbReference type="Proteomes" id="UP000623129"/>
    </source>
</evidence>
<evidence type="ECO:0000256" key="1">
    <source>
        <dbReference type="SAM" id="MobiDB-lite"/>
    </source>
</evidence>
<evidence type="ECO:0000313" key="2">
    <source>
        <dbReference type="EMBL" id="KAF3332266.1"/>
    </source>
</evidence>
<comment type="caution">
    <text evidence="2">The sequence shown here is derived from an EMBL/GenBank/DDBJ whole genome shotgun (WGS) entry which is preliminary data.</text>
</comment>
<reference evidence="2" key="1">
    <citation type="submission" date="2020-01" db="EMBL/GenBank/DDBJ databases">
        <title>Genome sequence of Kobresia littledalei, the first chromosome-level genome in the family Cyperaceae.</title>
        <authorList>
            <person name="Qu G."/>
        </authorList>
    </citation>
    <scope>NUCLEOTIDE SEQUENCE</scope>
    <source>
        <strain evidence="2">C.B.Clarke</strain>
        <tissue evidence="2">Leaf</tissue>
    </source>
</reference>
<dbReference type="InterPro" id="IPR034590">
    <property type="entry name" value="POLYCHOME/GIG1"/>
</dbReference>
<dbReference type="EMBL" id="SWLB01000011">
    <property type="protein sequence ID" value="KAF3332266.1"/>
    <property type="molecule type" value="Genomic_DNA"/>
</dbReference>
<proteinExistence type="predicted"/>
<name>A0A833R2S0_9POAL</name>
<dbReference type="PANTHER" id="PTHR35119">
    <property type="entry name" value="PROTEIN POLYCHOME"/>
    <property type="match status" value="1"/>
</dbReference>
<dbReference type="GO" id="GO:0005634">
    <property type="term" value="C:nucleus"/>
    <property type="evidence" value="ECO:0007669"/>
    <property type="project" value="InterPro"/>
</dbReference>
<dbReference type="AlphaFoldDB" id="A0A833R2S0"/>
<dbReference type="PANTHER" id="PTHR35119:SF1">
    <property type="entry name" value="PROTEIN POLYCHOME"/>
    <property type="match status" value="1"/>
</dbReference>
<sequence length="184" mass="20840">MQMLIERGPMDQLIGGYFIRGVVPIPPRPNRWVGSTTDNKENMNPATSQVVEPTRQGRSPLPNWYPRTPLRDITAVLKAIERREQRRATIAAQQPGPTTESVEESSAPPPEQLTPELTTMAVPISTPDLPPITPKPEQEKYVQKLSESIEQLEKIVMRNVKGDSAKKRRALKRDVQRKTLRSMR</sequence>
<gene>
    <name evidence="2" type="ORF">FCM35_KLT01843</name>
</gene>
<dbReference type="Proteomes" id="UP000623129">
    <property type="component" value="Unassembled WGS sequence"/>
</dbReference>
<feature type="region of interest" description="Disordered" evidence="1">
    <location>
        <begin position="160"/>
        <end position="184"/>
    </location>
</feature>
<accession>A0A833R2S0</accession>
<feature type="compositionally biased region" description="Polar residues" evidence="1">
    <location>
        <begin position="35"/>
        <end position="51"/>
    </location>
</feature>
<feature type="region of interest" description="Disordered" evidence="1">
    <location>
        <begin position="85"/>
        <end position="144"/>
    </location>
</feature>
<organism evidence="2 3">
    <name type="scientific">Carex littledalei</name>
    <dbReference type="NCBI Taxonomy" id="544730"/>
    <lineage>
        <taxon>Eukaryota</taxon>
        <taxon>Viridiplantae</taxon>
        <taxon>Streptophyta</taxon>
        <taxon>Embryophyta</taxon>
        <taxon>Tracheophyta</taxon>
        <taxon>Spermatophyta</taxon>
        <taxon>Magnoliopsida</taxon>
        <taxon>Liliopsida</taxon>
        <taxon>Poales</taxon>
        <taxon>Cyperaceae</taxon>
        <taxon>Cyperoideae</taxon>
        <taxon>Cariceae</taxon>
        <taxon>Carex</taxon>
        <taxon>Carex subgen. Euthyceras</taxon>
    </lineage>
</organism>
<feature type="region of interest" description="Disordered" evidence="1">
    <location>
        <begin position="35"/>
        <end position="66"/>
    </location>
</feature>
<feature type="compositionally biased region" description="Low complexity" evidence="1">
    <location>
        <begin position="97"/>
        <end position="106"/>
    </location>
</feature>
<protein>
    <submittedName>
        <fullName evidence="2">Protein POLYCHOME</fullName>
    </submittedName>
</protein>
<dbReference type="OrthoDB" id="1916775at2759"/>